<accession>A0A2N1N468</accession>
<dbReference type="VEuPathDB" id="FungiDB:FUN_021940"/>
<dbReference type="EMBL" id="LLXL01000814">
    <property type="protein sequence ID" value="PKK68695.1"/>
    <property type="molecule type" value="Genomic_DNA"/>
</dbReference>
<reference evidence="3 4" key="1">
    <citation type="submission" date="2016-04" db="EMBL/GenBank/DDBJ databases">
        <title>Genome analyses suggest a sexual origin of heterokaryosis in a supposedly ancient asexual fungus.</title>
        <authorList>
            <person name="Ropars J."/>
            <person name="Sedzielewska K."/>
            <person name="Noel J."/>
            <person name="Charron P."/>
            <person name="Farinelli L."/>
            <person name="Marton T."/>
            <person name="Kruger M."/>
            <person name="Pelin A."/>
            <person name="Brachmann A."/>
            <person name="Corradi N."/>
        </authorList>
    </citation>
    <scope>NUCLEOTIDE SEQUENCE [LARGE SCALE GENOMIC DNA]</scope>
    <source>
        <strain evidence="3 4">C2</strain>
    </source>
</reference>
<dbReference type="GO" id="GO:0004609">
    <property type="term" value="F:phosphatidylserine decarboxylase activity"/>
    <property type="evidence" value="ECO:0007669"/>
    <property type="project" value="InterPro"/>
</dbReference>
<dbReference type="VEuPathDB" id="FungiDB:RhiirFUN_003867"/>
<dbReference type="PANTHER" id="PTHR10067:SF13">
    <property type="entry name" value="PHOSPHATIDYLSERINE DECARBOXYLASE"/>
    <property type="match status" value="1"/>
</dbReference>
<evidence type="ECO:0000256" key="2">
    <source>
        <dbReference type="ARBA" id="ARBA00023239"/>
    </source>
</evidence>
<evidence type="ECO:0000313" key="3">
    <source>
        <dbReference type="EMBL" id="PKK68695.1"/>
    </source>
</evidence>
<dbReference type="InterPro" id="IPR003817">
    <property type="entry name" value="PS_Dcarbxylase"/>
</dbReference>
<dbReference type="AlphaFoldDB" id="A0A2N1N468"/>
<dbReference type="Pfam" id="PF02666">
    <property type="entry name" value="PS_Dcarbxylase"/>
    <property type="match status" value="1"/>
</dbReference>
<keyword evidence="2" id="KW-0456">Lyase</keyword>
<sequence>MTEQPLGPFPKPESYQPIVQRLKDMIECNNWKDKFERTVHDAYKTGVEDMTNISSLTDYYNFLNYFVLWVPKEDETGAFVYNMLGTMYFVLDQKTVRDFQSPIKPSSYPPPPLTELSKWIVDFAGAMGKDGSTNDFQIRNIADFGVKLRSVTRNSAINTFYTAENYNVDAYVVPEGGWLGHSFNEFFARKFLPGTRPIDGPSNPAVIMSATDSTFDGSWDINTDSIVYLKGLPWTIGELLADSKYANDFAGRKFMHTFLSPYDYHHQHAPVDGKVLKAKVIPGQIYLEVNIKKHSDGKHRLIPTRGLVSSDSAGYQFCQTRGLIVIDSPKVGKVAVLPVGMAQVSSVVLSVKEGDEVKKGDELSYFQFGGSDIVLLFQAQSKVKILANKHKHYRVGKQIAIAHIAE</sequence>
<comment type="caution">
    <text evidence="3">The sequence shown here is derived from an EMBL/GenBank/DDBJ whole genome shotgun (WGS) entry which is preliminary data.</text>
</comment>
<dbReference type="VEuPathDB" id="FungiDB:RhiirA1_531240"/>
<name>A0A2N1N468_9GLOM</name>
<evidence type="ECO:0000256" key="1">
    <source>
        <dbReference type="ARBA" id="ARBA00022793"/>
    </source>
</evidence>
<reference evidence="3 4" key="2">
    <citation type="submission" date="2017-10" db="EMBL/GenBank/DDBJ databases">
        <title>Extensive intraspecific genome diversity in a model arbuscular mycorrhizal fungus.</title>
        <authorList>
            <person name="Chen E.C.H."/>
            <person name="Morin E."/>
            <person name="Baudet D."/>
            <person name="Noel J."/>
            <person name="Ndikumana S."/>
            <person name="Charron P."/>
            <person name="St-Onge C."/>
            <person name="Giorgi J."/>
            <person name="Grigoriev I.V."/>
            <person name="Roux C."/>
            <person name="Martin F.M."/>
            <person name="Corradi N."/>
        </authorList>
    </citation>
    <scope>NUCLEOTIDE SEQUENCE [LARGE SCALE GENOMIC DNA]</scope>
    <source>
        <strain evidence="3 4">C2</strain>
    </source>
</reference>
<proteinExistence type="predicted"/>
<dbReference type="Proteomes" id="UP000233469">
    <property type="component" value="Unassembled WGS sequence"/>
</dbReference>
<evidence type="ECO:0008006" key="5">
    <source>
        <dbReference type="Google" id="ProtNLM"/>
    </source>
</evidence>
<evidence type="ECO:0000313" key="4">
    <source>
        <dbReference type="Proteomes" id="UP000233469"/>
    </source>
</evidence>
<organism evidence="3 4">
    <name type="scientific">Rhizophagus irregularis</name>
    <dbReference type="NCBI Taxonomy" id="588596"/>
    <lineage>
        <taxon>Eukaryota</taxon>
        <taxon>Fungi</taxon>
        <taxon>Fungi incertae sedis</taxon>
        <taxon>Mucoromycota</taxon>
        <taxon>Glomeromycotina</taxon>
        <taxon>Glomeromycetes</taxon>
        <taxon>Glomerales</taxon>
        <taxon>Glomeraceae</taxon>
        <taxon>Rhizophagus</taxon>
    </lineage>
</organism>
<keyword evidence="1" id="KW-0210">Decarboxylase</keyword>
<gene>
    <name evidence="3" type="ORF">RhiirC2_833379</name>
</gene>
<dbReference type="PANTHER" id="PTHR10067">
    <property type="entry name" value="PHOSPHATIDYLSERINE DECARBOXYLASE"/>
    <property type="match status" value="1"/>
</dbReference>
<protein>
    <recommendedName>
        <fullName evidence="5">Phosphatidylserine decarboxylase-related protein</fullName>
    </recommendedName>
</protein>
<dbReference type="GO" id="GO:0008654">
    <property type="term" value="P:phospholipid biosynthetic process"/>
    <property type="evidence" value="ECO:0007669"/>
    <property type="project" value="InterPro"/>
</dbReference>